<name>A0A6H0XRK2_9PEZI</name>
<keyword evidence="1" id="KW-0103">Bromodomain</keyword>
<dbReference type="SUPFAM" id="SSF47370">
    <property type="entry name" value="Bromodomain"/>
    <property type="match status" value="1"/>
</dbReference>
<evidence type="ECO:0000313" key="3">
    <source>
        <dbReference type="EMBL" id="QIW97332.1"/>
    </source>
</evidence>
<dbReference type="GO" id="GO:0006325">
    <property type="term" value="P:chromatin organization"/>
    <property type="evidence" value="ECO:0007669"/>
    <property type="project" value="UniProtKB-ARBA"/>
</dbReference>
<dbReference type="Gene3D" id="1.20.920.10">
    <property type="entry name" value="Bromodomain-like"/>
    <property type="match status" value="1"/>
</dbReference>
<dbReference type="Proteomes" id="UP000503462">
    <property type="component" value="Chromosome 2"/>
</dbReference>
<dbReference type="PANTHER" id="PTHR15398:SF4">
    <property type="entry name" value="BROMODOMAIN-CONTAINING PROTEIN 8 ISOFORM X1"/>
    <property type="match status" value="1"/>
</dbReference>
<reference evidence="3 4" key="1">
    <citation type="journal article" date="2016" name="Sci. Rep.">
        <title>Peltaster fructicola genome reveals evolution from an invasive phytopathogen to an ectophytic parasite.</title>
        <authorList>
            <person name="Xu C."/>
            <person name="Chen H."/>
            <person name="Gleason M.L."/>
            <person name="Xu J.R."/>
            <person name="Liu H."/>
            <person name="Zhang R."/>
            <person name="Sun G."/>
        </authorList>
    </citation>
    <scope>NUCLEOTIDE SEQUENCE [LARGE SCALE GENOMIC DNA]</scope>
    <source>
        <strain evidence="3 4">LNHT1506</strain>
    </source>
</reference>
<gene>
    <name evidence="3" type="ORF">AMS68_002850</name>
</gene>
<proteinExistence type="predicted"/>
<evidence type="ECO:0000313" key="4">
    <source>
        <dbReference type="Proteomes" id="UP000503462"/>
    </source>
</evidence>
<dbReference type="OrthoDB" id="21449at2759"/>
<feature type="region of interest" description="Disordered" evidence="2">
    <location>
        <begin position="720"/>
        <end position="739"/>
    </location>
</feature>
<dbReference type="PANTHER" id="PTHR15398">
    <property type="entry name" value="BROMODOMAIN-CONTAINING PROTEIN 8"/>
    <property type="match status" value="1"/>
</dbReference>
<dbReference type="EMBL" id="CP051140">
    <property type="protein sequence ID" value="QIW97332.1"/>
    <property type="molecule type" value="Genomic_DNA"/>
</dbReference>
<evidence type="ECO:0000256" key="1">
    <source>
        <dbReference type="ARBA" id="ARBA00023117"/>
    </source>
</evidence>
<dbReference type="InterPro" id="IPR036427">
    <property type="entry name" value="Bromodomain-like_sf"/>
</dbReference>
<feature type="compositionally biased region" description="Polar residues" evidence="2">
    <location>
        <begin position="290"/>
        <end position="300"/>
    </location>
</feature>
<keyword evidence="4" id="KW-1185">Reference proteome</keyword>
<dbReference type="AlphaFoldDB" id="A0A6H0XRK2"/>
<dbReference type="GO" id="GO:0035267">
    <property type="term" value="C:NuA4 histone acetyltransferase complex"/>
    <property type="evidence" value="ECO:0007669"/>
    <property type="project" value="TreeGrafter"/>
</dbReference>
<feature type="compositionally biased region" description="Low complexity" evidence="2">
    <location>
        <begin position="279"/>
        <end position="289"/>
    </location>
</feature>
<feature type="region of interest" description="Disordered" evidence="2">
    <location>
        <begin position="156"/>
        <end position="361"/>
    </location>
</feature>
<organism evidence="3 4">
    <name type="scientific">Peltaster fructicola</name>
    <dbReference type="NCBI Taxonomy" id="286661"/>
    <lineage>
        <taxon>Eukaryota</taxon>
        <taxon>Fungi</taxon>
        <taxon>Dikarya</taxon>
        <taxon>Ascomycota</taxon>
        <taxon>Pezizomycotina</taxon>
        <taxon>Dothideomycetes</taxon>
        <taxon>Dothideomycetes incertae sedis</taxon>
        <taxon>Peltaster</taxon>
    </lineage>
</organism>
<feature type="region of interest" description="Disordered" evidence="2">
    <location>
        <begin position="419"/>
        <end position="572"/>
    </location>
</feature>
<evidence type="ECO:0000256" key="2">
    <source>
        <dbReference type="SAM" id="MobiDB-lite"/>
    </source>
</evidence>
<feature type="compositionally biased region" description="Polar residues" evidence="2">
    <location>
        <begin position="159"/>
        <end position="191"/>
    </location>
</feature>
<sequence>MTSLPSTSIYTPLESLLLFQALRIGAVESNTFTRISDELKAVPLVKDDPSYDAARLTPDALRQLYLDLLKDEAKRDLERQLNGDVLPTSRKRKAPSPKLPSVQEAVQHSHLIPQLITRLYTRYREITVNQIREQEKRYDGAVRELDEIKAGKLDEKLNASRQTSPKMSVASLIQTENQPPKSTTKRPSQTRIDAVINHGPNDQTLHRRTPSGTVLPPLSEMTPHSPHYTVPPKMNSGHAYQPSQSAYPAHGHHVGSPQLHNPINRASASPRPILPPPAALAASPSLGSPGVSTPTMQSPQAYHAQARVPAPQQQQQQNNQAYGRPYQLAQPPHLPTPQGYYPPQQYPDRRPSYPHQPQQVPVRPGYVQYQNSPYQQVAPQMQQYPVQYQPQYMPNAPATGPRPQPTQRVIMSDVLRALTTPPRPLRQPVWKSEKRPLPGEAPGSPTRPIVEPLSPVLARASSPTRRAQSTRTRKSKRESSIAVSDHDDSARHTRSVSVVSTAKSTDDNASKRRVKNEATPFVADSEEPEQVVPSMTTRKRRGTLTQPPAKRQKHSVDDTDDEPPPRPTTVPATRNFARMSTVIMQEIISHKHGSRFAQPVRDKDADGYSTFVKMPQDLKSIRAAITNGSRAITAATTAEAPSTPGGTKAQDSVVELDRSIDLIPPKAIVNGAQLEREIMRMFANAVMFNPGEDGMVSDTREMFEDVEARIAEWRGAERDLGAVAPAEEEDEGRAKRRKL</sequence>
<protein>
    <submittedName>
        <fullName evidence="3">Uncharacterized protein</fullName>
    </submittedName>
</protein>
<feature type="region of interest" description="Disordered" evidence="2">
    <location>
        <begin position="80"/>
        <end position="105"/>
    </location>
</feature>
<accession>A0A6H0XRK2</accession>